<dbReference type="EMBL" id="LSYV01000027">
    <property type="protein sequence ID" value="KXZ48685.1"/>
    <property type="molecule type" value="Genomic_DNA"/>
</dbReference>
<keyword evidence="3" id="KW-1185">Reference proteome</keyword>
<dbReference type="OrthoDB" id="551265at2759"/>
<evidence type="ECO:0000313" key="2">
    <source>
        <dbReference type="EMBL" id="KXZ48685.1"/>
    </source>
</evidence>
<feature type="compositionally biased region" description="Low complexity" evidence="1">
    <location>
        <begin position="30"/>
        <end position="46"/>
    </location>
</feature>
<dbReference type="Proteomes" id="UP000075714">
    <property type="component" value="Unassembled WGS sequence"/>
</dbReference>
<feature type="region of interest" description="Disordered" evidence="1">
    <location>
        <begin position="24"/>
        <end position="50"/>
    </location>
</feature>
<protein>
    <submittedName>
        <fullName evidence="2">Uncharacterized protein</fullName>
    </submittedName>
</protein>
<reference evidence="3" key="1">
    <citation type="journal article" date="2016" name="Nat. Commun.">
        <title>The Gonium pectorale genome demonstrates co-option of cell cycle regulation during the evolution of multicellularity.</title>
        <authorList>
            <person name="Hanschen E.R."/>
            <person name="Marriage T.N."/>
            <person name="Ferris P.J."/>
            <person name="Hamaji T."/>
            <person name="Toyoda A."/>
            <person name="Fujiyama A."/>
            <person name="Neme R."/>
            <person name="Noguchi H."/>
            <person name="Minakuchi Y."/>
            <person name="Suzuki M."/>
            <person name="Kawai-Toyooka H."/>
            <person name="Smith D.R."/>
            <person name="Sparks H."/>
            <person name="Anderson J."/>
            <person name="Bakaric R."/>
            <person name="Luria V."/>
            <person name="Karger A."/>
            <person name="Kirschner M.W."/>
            <person name="Durand P.M."/>
            <person name="Michod R.E."/>
            <person name="Nozaki H."/>
            <person name="Olson B.J."/>
        </authorList>
    </citation>
    <scope>NUCLEOTIDE SEQUENCE [LARGE SCALE GENOMIC DNA]</scope>
    <source>
        <strain evidence="3">NIES-2863</strain>
    </source>
</reference>
<sequence>MCNTVPAILKETRPHDAISVQIATWPPNPGATGAAADAAGAGASAQGRRHQERMELVDLLVHKNARRSVAAALGKPLRERTTAYGRASWDRGVEIKVIGANGKYVPYTGPFNRAEAMHTDT</sequence>
<dbReference type="AlphaFoldDB" id="A0A150GGF6"/>
<comment type="caution">
    <text evidence="2">The sequence shown here is derived from an EMBL/GenBank/DDBJ whole genome shotgun (WGS) entry which is preliminary data.</text>
</comment>
<gene>
    <name evidence="2" type="ORF">GPECTOR_26g588</name>
</gene>
<organism evidence="2 3">
    <name type="scientific">Gonium pectorale</name>
    <name type="common">Green alga</name>
    <dbReference type="NCBI Taxonomy" id="33097"/>
    <lineage>
        <taxon>Eukaryota</taxon>
        <taxon>Viridiplantae</taxon>
        <taxon>Chlorophyta</taxon>
        <taxon>core chlorophytes</taxon>
        <taxon>Chlorophyceae</taxon>
        <taxon>CS clade</taxon>
        <taxon>Chlamydomonadales</taxon>
        <taxon>Volvocaceae</taxon>
        <taxon>Gonium</taxon>
    </lineage>
</organism>
<evidence type="ECO:0000256" key="1">
    <source>
        <dbReference type="SAM" id="MobiDB-lite"/>
    </source>
</evidence>
<accession>A0A150GGF6</accession>
<proteinExistence type="predicted"/>
<name>A0A150GGF6_GONPE</name>
<evidence type="ECO:0000313" key="3">
    <source>
        <dbReference type="Proteomes" id="UP000075714"/>
    </source>
</evidence>